<sequence length="84" mass="9454">MSCHFHAGLCPGCGQGRLFLYRSADTGTVYGHCEECEWGYRSPDRLAARDGFLTLLDEEDAEPANEEDIRRSAWANGRIFAVRE</sequence>
<evidence type="ECO:0000313" key="1">
    <source>
        <dbReference type="EMBL" id="MEW9307786.1"/>
    </source>
</evidence>
<accession>A0ABV3PQ52</accession>
<name>A0ABV3PQ52_9HYPH</name>
<organism evidence="1 2">
    <name type="scientific">Labrys neptuniae</name>
    <dbReference type="NCBI Taxonomy" id="376174"/>
    <lineage>
        <taxon>Bacteria</taxon>
        <taxon>Pseudomonadati</taxon>
        <taxon>Pseudomonadota</taxon>
        <taxon>Alphaproteobacteria</taxon>
        <taxon>Hyphomicrobiales</taxon>
        <taxon>Xanthobacteraceae</taxon>
        <taxon>Labrys</taxon>
    </lineage>
</organism>
<dbReference type="Proteomes" id="UP001555786">
    <property type="component" value="Unassembled WGS sequence"/>
</dbReference>
<evidence type="ECO:0000313" key="2">
    <source>
        <dbReference type="Proteomes" id="UP001555786"/>
    </source>
</evidence>
<protein>
    <submittedName>
        <fullName evidence="1">Uncharacterized protein</fullName>
    </submittedName>
</protein>
<reference evidence="1 2" key="1">
    <citation type="submission" date="2024-07" db="EMBL/GenBank/DDBJ databases">
        <title>Description of Labrys sedimenti sp. nov., isolated from a diclofenac-degrading enrichment culture.</title>
        <authorList>
            <person name="Tancsics A."/>
            <person name="Csepanyi A."/>
        </authorList>
    </citation>
    <scope>NUCLEOTIDE SEQUENCE [LARGE SCALE GENOMIC DNA]</scope>
    <source>
        <strain evidence="1 2">LMG 23578</strain>
    </source>
</reference>
<dbReference type="EMBL" id="JBFNQD010000006">
    <property type="protein sequence ID" value="MEW9307786.1"/>
    <property type="molecule type" value="Genomic_DNA"/>
</dbReference>
<dbReference type="RefSeq" id="WP_367625107.1">
    <property type="nucleotide sequence ID" value="NZ_JBFNQD010000006.1"/>
</dbReference>
<proteinExistence type="predicted"/>
<keyword evidence="2" id="KW-1185">Reference proteome</keyword>
<comment type="caution">
    <text evidence="1">The sequence shown here is derived from an EMBL/GenBank/DDBJ whole genome shotgun (WGS) entry which is preliminary data.</text>
</comment>
<gene>
    <name evidence="1" type="ORF">ABXS05_19685</name>
</gene>